<gene>
    <name evidence="2" type="ORF">FDP41_012060</name>
</gene>
<dbReference type="EMBL" id="VFQX01000012">
    <property type="protein sequence ID" value="KAF0982199.1"/>
    <property type="molecule type" value="Genomic_DNA"/>
</dbReference>
<dbReference type="GeneID" id="68119275"/>
<evidence type="ECO:0000256" key="1">
    <source>
        <dbReference type="SAM" id="Phobius"/>
    </source>
</evidence>
<dbReference type="VEuPathDB" id="AmoebaDB:FDP41_012060"/>
<feature type="transmembrane region" description="Helical" evidence="1">
    <location>
        <begin position="119"/>
        <end position="141"/>
    </location>
</feature>
<keyword evidence="1" id="KW-0472">Membrane</keyword>
<protein>
    <recommendedName>
        <fullName evidence="4">Cytochrome b561 domain-containing protein</fullName>
    </recommendedName>
</protein>
<keyword evidence="1" id="KW-1133">Transmembrane helix</keyword>
<evidence type="ECO:0000313" key="3">
    <source>
        <dbReference type="Proteomes" id="UP000444721"/>
    </source>
</evidence>
<accession>A0A6A5CAA3</accession>
<evidence type="ECO:0008006" key="4">
    <source>
        <dbReference type="Google" id="ProtNLM"/>
    </source>
</evidence>
<feature type="transmembrane region" description="Helical" evidence="1">
    <location>
        <begin position="90"/>
        <end position="107"/>
    </location>
</feature>
<keyword evidence="1" id="KW-0812">Transmembrane</keyword>
<dbReference type="AlphaFoldDB" id="A0A6A5CAA3"/>
<dbReference type="VEuPathDB" id="AmoebaDB:NF0080420"/>
<reference evidence="2 3" key="1">
    <citation type="journal article" date="2019" name="Sci. Rep.">
        <title>Nanopore sequencing improves the draft genome of the human pathogenic amoeba Naegleria fowleri.</title>
        <authorList>
            <person name="Liechti N."/>
            <person name="Schurch N."/>
            <person name="Bruggmann R."/>
            <person name="Wittwer M."/>
        </authorList>
    </citation>
    <scope>NUCLEOTIDE SEQUENCE [LARGE SCALE GENOMIC DNA]</scope>
    <source>
        <strain evidence="2 3">ATCC 30894</strain>
    </source>
</reference>
<dbReference type="InterPro" id="IPR018750">
    <property type="entry name" value="DUF2306_membrane"/>
</dbReference>
<dbReference type="Pfam" id="PF10067">
    <property type="entry name" value="DUF2306"/>
    <property type="match status" value="1"/>
</dbReference>
<name>A0A6A5CAA3_NAEFO</name>
<comment type="caution">
    <text evidence="2">The sequence shown here is derived from an EMBL/GenBank/DDBJ whole genome shotgun (WGS) entry which is preliminary data.</text>
</comment>
<feature type="transmembrane region" description="Helical" evidence="1">
    <location>
        <begin position="49"/>
        <end position="69"/>
    </location>
</feature>
<dbReference type="RefSeq" id="XP_044566912.1">
    <property type="nucleotide sequence ID" value="XM_044702539.1"/>
</dbReference>
<organism evidence="2 3">
    <name type="scientific">Naegleria fowleri</name>
    <name type="common">Brain eating amoeba</name>
    <dbReference type="NCBI Taxonomy" id="5763"/>
    <lineage>
        <taxon>Eukaryota</taxon>
        <taxon>Discoba</taxon>
        <taxon>Heterolobosea</taxon>
        <taxon>Tetramitia</taxon>
        <taxon>Eutetramitia</taxon>
        <taxon>Vahlkampfiidae</taxon>
        <taxon>Naegleria</taxon>
    </lineage>
</organism>
<dbReference type="Proteomes" id="UP000444721">
    <property type="component" value="Unassembled WGS sequence"/>
</dbReference>
<proteinExistence type="predicted"/>
<feature type="transmembrane region" description="Helical" evidence="1">
    <location>
        <begin position="24"/>
        <end position="43"/>
    </location>
</feature>
<dbReference type="OMA" id="AHREWAC"/>
<evidence type="ECO:0000313" key="2">
    <source>
        <dbReference type="EMBL" id="KAF0982199.1"/>
    </source>
</evidence>
<keyword evidence="3" id="KW-1185">Reference proteome</keyword>
<sequence>MVFFLTPLQFVQSIRKNIPSLHRWMGYLSLSAVTISVPAALWLLVSSLMGMVCAATSVVVGNWCLYCVVRAIQTAREKYFISHRRYAIRMWAVCFGVFTMRIMIGTLKKVFYPVDEKTAVSLFSIEFVVGWFVSCGFGEAYMKWTSSGSNKVSQEKKII</sequence>
<dbReference type="OrthoDB" id="4482604at2759"/>